<keyword evidence="2" id="KW-0238">DNA-binding</keyword>
<name>A0A917ABW0_9RHOB</name>
<dbReference type="AlphaFoldDB" id="A0A917ABW0"/>
<dbReference type="InterPro" id="IPR036390">
    <property type="entry name" value="WH_DNA-bd_sf"/>
</dbReference>
<dbReference type="Gene3D" id="1.10.10.10">
    <property type="entry name" value="Winged helix-like DNA-binding domain superfamily/Winged helix DNA-binding domain"/>
    <property type="match status" value="1"/>
</dbReference>
<evidence type="ECO:0000313" key="5">
    <source>
        <dbReference type="EMBL" id="GGE42002.1"/>
    </source>
</evidence>
<dbReference type="OrthoDB" id="7847328at2"/>
<protein>
    <submittedName>
        <fullName evidence="5">ArsR family transcriptional regulator</fullName>
    </submittedName>
</protein>
<dbReference type="InterPro" id="IPR019888">
    <property type="entry name" value="Tscrpt_reg_AsnC-like"/>
</dbReference>
<sequence length="154" mass="17365">MAIQFDDIDRKILNTLQRDASLSMEDLGETVGLSRNACWRRLKALEAAGAIKGRVAILDAPTLGLPLTVFVQVRTHSHDQDWAKKFARATSAIPEIQGVFRMSGDLDYLIRIQARDVADYDRIYQKLIAQVPLQDVSASFVMEHIKDSHQLYLP</sequence>
<gene>
    <name evidence="5" type="ORF">GCM10011517_07010</name>
</gene>
<dbReference type="Gene3D" id="3.30.70.920">
    <property type="match status" value="1"/>
</dbReference>
<evidence type="ECO:0000259" key="4">
    <source>
        <dbReference type="PROSITE" id="PS50956"/>
    </source>
</evidence>
<dbReference type="PANTHER" id="PTHR30154:SF17">
    <property type="entry name" value="DNA-BINDING TRANSCRIPTIONAL ACTIVATOR DECR"/>
    <property type="match status" value="1"/>
</dbReference>
<proteinExistence type="predicted"/>
<dbReference type="RefSeq" id="WP_095596407.1">
    <property type="nucleotide sequence ID" value="NZ_BMKN01000001.1"/>
</dbReference>
<reference evidence="5" key="1">
    <citation type="journal article" date="2014" name="Int. J. Syst. Evol. Microbiol.">
        <title>Complete genome sequence of Corynebacterium casei LMG S-19264T (=DSM 44701T), isolated from a smear-ripened cheese.</title>
        <authorList>
            <consortium name="US DOE Joint Genome Institute (JGI-PGF)"/>
            <person name="Walter F."/>
            <person name="Albersmeier A."/>
            <person name="Kalinowski J."/>
            <person name="Ruckert C."/>
        </authorList>
    </citation>
    <scope>NUCLEOTIDE SEQUENCE</scope>
    <source>
        <strain evidence="5">CGMCC 1.16012</strain>
    </source>
</reference>
<evidence type="ECO:0000256" key="2">
    <source>
        <dbReference type="ARBA" id="ARBA00023125"/>
    </source>
</evidence>
<dbReference type="PROSITE" id="PS50956">
    <property type="entry name" value="HTH_ASNC_2"/>
    <property type="match status" value="1"/>
</dbReference>
<evidence type="ECO:0000256" key="1">
    <source>
        <dbReference type="ARBA" id="ARBA00023015"/>
    </source>
</evidence>
<dbReference type="PROSITE" id="PS00519">
    <property type="entry name" value="HTH_ASNC_1"/>
    <property type="match status" value="1"/>
</dbReference>
<dbReference type="GO" id="GO:0043565">
    <property type="term" value="F:sequence-specific DNA binding"/>
    <property type="evidence" value="ECO:0007669"/>
    <property type="project" value="InterPro"/>
</dbReference>
<dbReference type="Proteomes" id="UP000606730">
    <property type="component" value="Unassembled WGS sequence"/>
</dbReference>
<keyword evidence="1" id="KW-0805">Transcription regulation</keyword>
<dbReference type="GO" id="GO:0006355">
    <property type="term" value="P:regulation of DNA-templated transcription"/>
    <property type="evidence" value="ECO:0007669"/>
    <property type="project" value="UniProtKB-ARBA"/>
</dbReference>
<dbReference type="PRINTS" id="PR00033">
    <property type="entry name" value="HTHASNC"/>
</dbReference>
<comment type="caution">
    <text evidence="5">The sequence shown here is derived from an EMBL/GenBank/DDBJ whole genome shotgun (WGS) entry which is preliminary data.</text>
</comment>
<dbReference type="InterPro" id="IPR036388">
    <property type="entry name" value="WH-like_DNA-bd_sf"/>
</dbReference>
<dbReference type="CDD" id="cd00090">
    <property type="entry name" value="HTH_ARSR"/>
    <property type="match status" value="1"/>
</dbReference>
<organism evidence="5 6">
    <name type="scientific">Actibacterium pelagium</name>
    <dbReference type="NCBI Taxonomy" id="2029103"/>
    <lineage>
        <taxon>Bacteria</taxon>
        <taxon>Pseudomonadati</taxon>
        <taxon>Pseudomonadota</taxon>
        <taxon>Alphaproteobacteria</taxon>
        <taxon>Rhodobacterales</taxon>
        <taxon>Roseobacteraceae</taxon>
        <taxon>Actibacterium</taxon>
    </lineage>
</organism>
<dbReference type="EMBL" id="BMKN01000001">
    <property type="protein sequence ID" value="GGE42002.1"/>
    <property type="molecule type" value="Genomic_DNA"/>
</dbReference>
<dbReference type="InterPro" id="IPR019885">
    <property type="entry name" value="Tscrpt_reg_HTH_AsnC-type_CS"/>
</dbReference>
<dbReference type="GO" id="GO:0043200">
    <property type="term" value="P:response to amino acid"/>
    <property type="evidence" value="ECO:0007669"/>
    <property type="project" value="TreeGrafter"/>
</dbReference>
<keyword evidence="3" id="KW-0804">Transcription</keyword>
<evidence type="ECO:0000256" key="3">
    <source>
        <dbReference type="ARBA" id="ARBA00023163"/>
    </source>
</evidence>
<dbReference type="InterPro" id="IPR011991">
    <property type="entry name" value="ArsR-like_HTH"/>
</dbReference>
<dbReference type="Pfam" id="PF13404">
    <property type="entry name" value="HTH_AsnC-type"/>
    <property type="match status" value="1"/>
</dbReference>
<dbReference type="PANTHER" id="PTHR30154">
    <property type="entry name" value="LEUCINE-RESPONSIVE REGULATORY PROTEIN"/>
    <property type="match status" value="1"/>
</dbReference>
<dbReference type="InterPro" id="IPR011008">
    <property type="entry name" value="Dimeric_a/b-barrel"/>
</dbReference>
<dbReference type="SMART" id="SM00344">
    <property type="entry name" value="HTH_ASNC"/>
    <property type="match status" value="1"/>
</dbReference>
<dbReference type="Pfam" id="PF01037">
    <property type="entry name" value="AsnC_trans_reg"/>
    <property type="match status" value="1"/>
</dbReference>
<accession>A0A917ABW0</accession>
<reference evidence="5" key="2">
    <citation type="submission" date="2020-09" db="EMBL/GenBank/DDBJ databases">
        <authorList>
            <person name="Sun Q."/>
            <person name="Zhou Y."/>
        </authorList>
    </citation>
    <scope>NUCLEOTIDE SEQUENCE</scope>
    <source>
        <strain evidence="5">CGMCC 1.16012</strain>
    </source>
</reference>
<dbReference type="InterPro" id="IPR019887">
    <property type="entry name" value="Tscrpt_reg_AsnC/Lrp_C"/>
</dbReference>
<dbReference type="InterPro" id="IPR000485">
    <property type="entry name" value="AsnC-type_HTH_dom"/>
</dbReference>
<dbReference type="GO" id="GO:0005829">
    <property type="term" value="C:cytosol"/>
    <property type="evidence" value="ECO:0007669"/>
    <property type="project" value="TreeGrafter"/>
</dbReference>
<dbReference type="SUPFAM" id="SSF46785">
    <property type="entry name" value="Winged helix' DNA-binding domain"/>
    <property type="match status" value="1"/>
</dbReference>
<keyword evidence="6" id="KW-1185">Reference proteome</keyword>
<feature type="domain" description="HTH asnC-type" evidence="4">
    <location>
        <begin position="5"/>
        <end position="66"/>
    </location>
</feature>
<dbReference type="SUPFAM" id="SSF54909">
    <property type="entry name" value="Dimeric alpha+beta barrel"/>
    <property type="match status" value="1"/>
</dbReference>
<evidence type="ECO:0000313" key="6">
    <source>
        <dbReference type="Proteomes" id="UP000606730"/>
    </source>
</evidence>